<dbReference type="Gene3D" id="3.40.50.720">
    <property type="entry name" value="NAD(P)-binding Rossmann-like Domain"/>
    <property type="match status" value="1"/>
</dbReference>
<sequence length="345" mass="37209">MKAVVIDRFVQNYDEVHVSSVPPPRPRGDEILIQVKAAGVNFVDTLYARGLHQNNQRHVKPPFTLGLEFSGLVVSSPRSCPWKAGSRVFGAASGSYSEYLVVPASQSHTLHPIPASWTFAQAACLGATIPVSYGALRQRGGLRSGETVLVHSAAGGLGLAAVQLAVALGCRVIGTAGSDAKCRTVERFGAERCLNYSTSSKWSDEVLKFTGGKGVDVVFDPVGLVADSLRCLAHRGRVLVVGFAGREGNMEGVKMNRVLLKQATLIGYRFGESDRRDPTETAKIWEELWPLVTDGKIKPTVYDQDYLGLESVPKALGDIASRKTWGKAVIKVSGQEGEDFRQAKL</sequence>
<name>A0A9P9WC11_9PEZI</name>
<dbReference type="Pfam" id="PF08240">
    <property type="entry name" value="ADH_N"/>
    <property type="match status" value="1"/>
</dbReference>
<accession>A0A9P9WC11</accession>
<dbReference type="InterPro" id="IPR013154">
    <property type="entry name" value="ADH-like_N"/>
</dbReference>
<dbReference type="Gene3D" id="3.90.180.10">
    <property type="entry name" value="Medium-chain alcohol dehydrogenases, catalytic domain"/>
    <property type="match status" value="1"/>
</dbReference>
<dbReference type="InterPro" id="IPR036291">
    <property type="entry name" value="NAD(P)-bd_dom_sf"/>
</dbReference>
<dbReference type="AlphaFoldDB" id="A0A9P9WC11"/>
<dbReference type="SMART" id="SM00829">
    <property type="entry name" value="PKS_ER"/>
    <property type="match status" value="1"/>
</dbReference>
<gene>
    <name evidence="2" type="ORF">JX265_011652</name>
</gene>
<evidence type="ECO:0000259" key="1">
    <source>
        <dbReference type="SMART" id="SM00829"/>
    </source>
</evidence>
<dbReference type="PANTHER" id="PTHR43677">
    <property type="entry name" value="SHORT-CHAIN DEHYDROGENASE/REDUCTASE"/>
    <property type="match status" value="1"/>
</dbReference>
<reference evidence="2" key="1">
    <citation type="submission" date="2021-03" db="EMBL/GenBank/DDBJ databases">
        <title>Revisited historic fungal species revealed as producer of novel bioactive compounds through whole genome sequencing and comparative genomics.</title>
        <authorList>
            <person name="Vignolle G.A."/>
            <person name="Hochenegger N."/>
            <person name="Mach R.L."/>
            <person name="Mach-Aigner A.R."/>
            <person name="Javad Rahimi M."/>
            <person name="Salim K.A."/>
            <person name="Chan C.M."/>
            <person name="Lim L.B.L."/>
            <person name="Cai F."/>
            <person name="Druzhinina I.S."/>
            <person name="U'Ren J.M."/>
            <person name="Derntl C."/>
        </authorList>
    </citation>
    <scope>NUCLEOTIDE SEQUENCE</scope>
    <source>
        <strain evidence="2">TUCIM 5799</strain>
    </source>
</reference>
<dbReference type="Proteomes" id="UP000829685">
    <property type="component" value="Unassembled WGS sequence"/>
</dbReference>
<evidence type="ECO:0000313" key="3">
    <source>
        <dbReference type="Proteomes" id="UP000829685"/>
    </source>
</evidence>
<dbReference type="GO" id="GO:0005739">
    <property type="term" value="C:mitochondrion"/>
    <property type="evidence" value="ECO:0007669"/>
    <property type="project" value="TreeGrafter"/>
</dbReference>
<dbReference type="PANTHER" id="PTHR43677:SF4">
    <property type="entry name" value="QUINONE OXIDOREDUCTASE-LIKE PROTEIN 2"/>
    <property type="match status" value="1"/>
</dbReference>
<proteinExistence type="predicted"/>
<comment type="caution">
    <text evidence="2">The sequence shown here is derived from an EMBL/GenBank/DDBJ whole genome shotgun (WGS) entry which is preliminary data.</text>
</comment>
<dbReference type="InterPro" id="IPR011032">
    <property type="entry name" value="GroES-like_sf"/>
</dbReference>
<dbReference type="SUPFAM" id="SSF50129">
    <property type="entry name" value="GroES-like"/>
    <property type="match status" value="1"/>
</dbReference>
<protein>
    <recommendedName>
        <fullName evidence="1">Enoyl reductase (ER) domain-containing protein</fullName>
    </recommendedName>
</protein>
<organism evidence="2 3">
    <name type="scientific">Neoarthrinium moseri</name>
    <dbReference type="NCBI Taxonomy" id="1658444"/>
    <lineage>
        <taxon>Eukaryota</taxon>
        <taxon>Fungi</taxon>
        <taxon>Dikarya</taxon>
        <taxon>Ascomycota</taxon>
        <taxon>Pezizomycotina</taxon>
        <taxon>Sordariomycetes</taxon>
        <taxon>Xylariomycetidae</taxon>
        <taxon>Amphisphaeriales</taxon>
        <taxon>Apiosporaceae</taxon>
        <taxon>Neoarthrinium</taxon>
    </lineage>
</organism>
<dbReference type="EMBL" id="JAFIMR010000044">
    <property type="protein sequence ID" value="KAI1856405.1"/>
    <property type="molecule type" value="Genomic_DNA"/>
</dbReference>
<dbReference type="SUPFAM" id="SSF51735">
    <property type="entry name" value="NAD(P)-binding Rossmann-fold domains"/>
    <property type="match status" value="1"/>
</dbReference>
<evidence type="ECO:0000313" key="2">
    <source>
        <dbReference type="EMBL" id="KAI1856405.1"/>
    </source>
</evidence>
<dbReference type="InterPro" id="IPR051397">
    <property type="entry name" value="Zn-ADH-like_protein"/>
</dbReference>
<dbReference type="Pfam" id="PF00107">
    <property type="entry name" value="ADH_zinc_N"/>
    <property type="match status" value="1"/>
</dbReference>
<dbReference type="GO" id="GO:0016491">
    <property type="term" value="F:oxidoreductase activity"/>
    <property type="evidence" value="ECO:0007669"/>
    <property type="project" value="InterPro"/>
</dbReference>
<keyword evidence="3" id="KW-1185">Reference proteome</keyword>
<feature type="domain" description="Enoyl reductase (ER)" evidence="1">
    <location>
        <begin position="11"/>
        <end position="330"/>
    </location>
</feature>
<dbReference type="CDD" id="cd08241">
    <property type="entry name" value="QOR1"/>
    <property type="match status" value="1"/>
</dbReference>
<dbReference type="InterPro" id="IPR020843">
    <property type="entry name" value="ER"/>
</dbReference>
<dbReference type="InterPro" id="IPR013149">
    <property type="entry name" value="ADH-like_C"/>
</dbReference>